<name>A0AA43QU91_9LECA</name>
<sequence>MGAHSSGRWYILDISAFLGSLAKWGNDDNSLLYSDSSSITLDIQALDSCTKAHDHGTPLYQTLVYALMDTPLHTCDIPGFTGINNLASIAPWPTIRIPTLVCASSVFLFQPTTSPIHCVQLPFNVFAMGVPQLSTAKYISQTFLSISVPSFSTPAVTFCNAPFCGSTIENSAESSWQMRASDRYPYSPSKDDGHGNVNGTVEFANQTRASRGQPLRHLESTFPGG</sequence>
<proteinExistence type="predicted"/>
<accession>A0AA43QU91</accession>
<gene>
    <name evidence="2" type="ORF">OHK93_003796</name>
</gene>
<dbReference type="EMBL" id="JAPUFD010000019">
    <property type="protein sequence ID" value="MDI1492582.1"/>
    <property type="molecule type" value="Genomic_DNA"/>
</dbReference>
<dbReference type="AlphaFoldDB" id="A0AA43QU91"/>
<evidence type="ECO:0000256" key="1">
    <source>
        <dbReference type="SAM" id="MobiDB-lite"/>
    </source>
</evidence>
<reference evidence="2" key="1">
    <citation type="journal article" date="2023" name="Genome Biol. Evol.">
        <title>First Whole Genome Sequence and Flow Cytometry Genome Size Data for the Lichen-Forming Fungus Ramalina farinacea (Ascomycota).</title>
        <authorList>
            <person name="Llewellyn T."/>
            <person name="Mian S."/>
            <person name="Hill R."/>
            <person name="Leitch I.J."/>
            <person name="Gaya E."/>
        </authorList>
    </citation>
    <scope>NUCLEOTIDE SEQUENCE</scope>
    <source>
        <strain evidence="2">LIQ254RAFAR</strain>
    </source>
</reference>
<comment type="caution">
    <text evidence="2">The sequence shown here is derived from an EMBL/GenBank/DDBJ whole genome shotgun (WGS) entry which is preliminary data.</text>
</comment>
<keyword evidence="3" id="KW-1185">Reference proteome</keyword>
<evidence type="ECO:0000313" key="2">
    <source>
        <dbReference type="EMBL" id="MDI1492582.1"/>
    </source>
</evidence>
<evidence type="ECO:0000313" key="3">
    <source>
        <dbReference type="Proteomes" id="UP001161017"/>
    </source>
</evidence>
<organism evidence="2 3">
    <name type="scientific">Ramalina farinacea</name>
    <dbReference type="NCBI Taxonomy" id="258253"/>
    <lineage>
        <taxon>Eukaryota</taxon>
        <taxon>Fungi</taxon>
        <taxon>Dikarya</taxon>
        <taxon>Ascomycota</taxon>
        <taxon>Pezizomycotina</taxon>
        <taxon>Lecanoromycetes</taxon>
        <taxon>OSLEUM clade</taxon>
        <taxon>Lecanoromycetidae</taxon>
        <taxon>Lecanorales</taxon>
        <taxon>Lecanorineae</taxon>
        <taxon>Ramalinaceae</taxon>
        <taxon>Ramalina</taxon>
    </lineage>
</organism>
<protein>
    <submittedName>
        <fullName evidence="2">Uncharacterized protein</fullName>
    </submittedName>
</protein>
<feature type="region of interest" description="Disordered" evidence="1">
    <location>
        <begin position="206"/>
        <end position="225"/>
    </location>
</feature>
<dbReference type="Proteomes" id="UP001161017">
    <property type="component" value="Unassembled WGS sequence"/>
</dbReference>